<reference evidence="2 3" key="1">
    <citation type="submission" date="2018-08" db="EMBL/GenBank/DDBJ databases">
        <authorList>
            <person name="Laetsch R D."/>
            <person name="Stevens L."/>
            <person name="Kumar S."/>
            <person name="Blaxter L. M."/>
        </authorList>
    </citation>
    <scope>NUCLEOTIDE SEQUENCE [LARGE SCALE GENOMIC DNA]</scope>
</reference>
<evidence type="ECO:0000313" key="3">
    <source>
        <dbReference type="Proteomes" id="UP000276991"/>
    </source>
</evidence>
<sequence length="335" mass="37225">MRMSAVQTDEQLVYVVRCLVAYADACGLFNSKPELQEKADKFSDDYLAMLAMKKAARERKTVAPPEAERIDEKAAVMKAEEKKEEPSQRSIQELEKRDTPILRLEIPKIEQKELQPLQIFENDKQLQKVGQVLSPYAIPVPQPEELIQPALSPAPLQQFKKPMQPVLSPFVAPAQQLPKQPSPFVIPVQQSQPQTEAPISIFVAPIQESQNQIQTLPSPIIGPVQQKPQNQIQALPSPIIGPVQQKPQNQIQALPSPIIGPVQQPQKQFQPATTDFLVPIQQQKQLQPVLIASAAISNPLAQLVIEESIPPSQLKPNQELKPVKMPSSPTKANKT</sequence>
<name>A0A498SRA0_ACAVI</name>
<feature type="region of interest" description="Disordered" evidence="1">
    <location>
        <begin position="309"/>
        <end position="335"/>
    </location>
</feature>
<dbReference type="STRING" id="6277.A0A498SRA0"/>
<evidence type="ECO:0000256" key="1">
    <source>
        <dbReference type="SAM" id="MobiDB-lite"/>
    </source>
</evidence>
<protein>
    <submittedName>
        <fullName evidence="2">Uncharacterized protein</fullName>
    </submittedName>
</protein>
<gene>
    <name evidence="2" type="ORF">NAV_LOCUS9321</name>
</gene>
<proteinExistence type="predicted"/>
<organism evidence="2 3">
    <name type="scientific">Acanthocheilonema viteae</name>
    <name type="common">Filarial nematode worm</name>
    <name type="synonym">Dipetalonema viteae</name>
    <dbReference type="NCBI Taxonomy" id="6277"/>
    <lineage>
        <taxon>Eukaryota</taxon>
        <taxon>Metazoa</taxon>
        <taxon>Ecdysozoa</taxon>
        <taxon>Nematoda</taxon>
        <taxon>Chromadorea</taxon>
        <taxon>Rhabditida</taxon>
        <taxon>Spirurina</taxon>
        <taxon>Spiruromorpha</taxon>
        <taxon>Filarioidea</taxon>
        <taxon>Onchocercidae</taxon>
        <taxon>Acanthocheilonema</taxon>
    </lineage>
</organism>
<keyword evidence="3" id="KW-1185">Reference proteome</keyword>
<dbReference type="EMBL" id="UPTC01003637">
    <property type="protein sequence ID" value="VBB34530.1"/>
    <property type="molecule type" value="Genomic_DNA"/>
</dbReference>
<accession>A0A498SRA0</accession>
<dbReference type="OrthoDB" id="10573806at2759"/>
<evidence type="ECO:0000313" key="2">
    <source>
        <dbReference type="EMBL" id="VBB34530.1"/>
    </source>
</evidence>
<dbReference type="AlphaFoldDB" id="A0A498SRA0"/>
<dbReference type="Proteomes" id="UP000276991">
    <property type="component" value="Unassembled WGS sequence"/>
</dbReference>